<dbReference type="SMART" id="SM01217">
    <property type="entry name" value="Fn3_like"/>
    <property type="match status" value="1"/>
</dbReference>
<dbReference type="SUPFAM" id="SSF51445">
    <property type="entry name" value="(Trans)glycosidases"/>
    <property type="match status" value="1"/>
</dbReference>
<dbReference type="InterPro" id="IPR017853">
    <property type="entry name" value="GH"/>
</dbReference>
<evidence type="ECO:0000256" key="1">
    <source>
        <dbReference type="ARBA" id="ARBA00022801"/>
    </source>
</evidence>
<dbReference type="Pfam" id="PF14310">
    <property type="entry name" value="Fn3-like"/>
    <property type="match status" value="1"/>
</dbReference>
<dbReference type="InterPro" id="IPR013783">
    <property type="entry name" value="Ig-like_fold"/>
</dbReference>
<feature type="domain" description="Fibronectin type III-like" evidence="2">
    <location>
        <begin position="697"/>
        <end position="766"/>
    </location>
</feature>
<dbReference type="InterPro" id="IPR036962">
    <property type="entry name" value="Glyco_hydro_3_N_sf"/>
</dbReference>
<dbReference type="PANTHER" id="PTHR30620">
    <property type="entry name" value="PERIPLASMIC BETA-GLUCOSIDASE-RELATED"/>
    <property type="match status" value="1"/>
</dbReference>
<name>A0ABP6QIH6_9ACTN</name>
<evidence type="ECO:0000313" key="3">
    <source>
        <dbReference type="EMBL" id="GAA3219765.1"/>
    </source>
</evidence>
<dbReference type="RefSeq" id="WP_344831329.1">
    <property type="nucleotide sequence ID" value="NZ_BAAAUV010000010.1"/>
</dbReference>
<evidence type="ECO:0000313" key="4">
    <source>
        <dbReference type="Proteomes" id="UP001501237"/>
    </source>
</evidence>
<reference evidence="4" key="1">
    <citation type="journal article" date="2019" name="Int. J. Syst. Evol. Microbiol.">
        <title>The Global Catalogue of Microorganisms (GCM) 10K type strain sequencing project: providing services to taxonomists for standard genome sequencing and annotation.</title>
        <authorList>
            <consortium name="The Broad Institute Genomics Platform"/>
            <consortium name="The Broad Institute Genome Sequencing Center for Infectious Disease"/>
            <person name="Wu L."/>
            <person name="Ma J."/>
        </authorList>
    </citation>
    <scope>NUCLEOTIDE SEQUENCE [LARGE SCALE GENOMIC DNA]</scope>
    <source>
        <strain evidence="4">JCM 9377</strain>
    </source>
</reference>
<dbReference type="PANTHER" id="PTHR30620:SF123">
    <property type="entry name" value="BETA-XYLOSIDASE"/>
    <property type="match status" value="1"/>
</dbReference>
<evidence type="ECO:0000259" key="2">
    <source>
        <dbReference type="SMART" id="SM01217"/>
    </source>
</evidence>
<dbReference type="SUPFAM" id="SSF52279">
    <property type="entry name" value="Beta-D-glucan exohydrolase, C-terminal domain"/>
    <property type="match status" value="1"/>
</dbReference>
<protein>
    <submittedName>
        <fullName evidence="3">Glycoside hydrolase family 3 N-terminal domain-containing protein</fullName>
    </submittedName>
</protein>
<comment type="caution">
    <text evidence="3">The sequence shown here is derived from an EMBL/GenBank/DDBJ whole genome shotgun (WGS) entry which is preliminary data.</text>
</comment>
<dbReference type="InterPro" id="IPR001764">
    <property type="entry name" value="Glyco_hydro_3_N"/>
</dbReference>
<organism evidence="3 4">
    <name type="scientific">Actinocorallia longicatena</name>
    <dbReference type="NCBI Taxonomy" id="111803"/>
    <lineage>
        <taxon>Bacteria</taxon>
        <taxon>Bacillati</taxon>
        <taxon>Actinomycetota</taxon>
        <taxon>Actinomycetes</taxon>
        <taxon>Streptosporangiales</taxon>
        <taxon>Thermomonosporaceae</taxon>
        <taxon>Actinocorallia</taxon>
    </lineage>
</organism>
<keyword evidence="1 3" id="KW-0378">Hydrolase</keyword>
<dbReference type="Pfam" id="PF00933">
    <property type="entry name" value="Glyco_hydro_3"/>
    <property type="match status" value="1"/>
</dbReference>
<gene>
    <name evidence="3" type="ORF">GCM10010468_44010</name>
</gene>
<proteinExistence type="predicted"/>
<dbReference type="PRINTS" id="PR00133">
    <property type="entry name" value="GLHYDRLASE3"/>
</dbReference>
<dbReference type="Gene3D" id="3.20.20.300">
    <property type="entry name" value="Glycoside hydrolase, family 3, N-terminal domain"/>
    <property type="match status" value="1"/>
</dbReference>
<dbReference type="InterPro" id="IPR002772">
    <property type="entry name" value="Glyco_hydro_3_C"/>
</dbReference>
<accession>A0ABP6QIH6</accession>
<dbReference type="GO" id="GO:0016787">
    <property type="term" value="F:hydrolase activity"/>
    <property type="evidence" value="ECO:0007669"/>
    <property type="project" value="UniProtKB-KW"/>
</dbReference>
<sequence length="785" mass="82925">MPTPSRGPEEITDLVSRLTLEQKAAQLTGFSAAELIIRDGSTPGPLPDPSRIAALRPHGVGHLSLAWFLGWDATSLREALASIQEAVREVSPFGIGALVHNEGINGFLHAYAAQFPTAWAQAATWDPGLVERSASITSAHARDAGVQLLFAPVMDISRDPRWGRVHETYGEDPELAARMSVAYVRGVQGDDLEKGVLAAGKHFLGYGASEGGLNTAITQLGLRALVDEYAEPFRRAIAEAGLVAVMNSYNEIDGIPSAASRWLLTDLLRGQLGFDGLVVSDYDAVNLLRTAYRTAADEGAAAVQALTAGLDVELPSAVNFTAITTEVESGRLEEKVVDLAVARVLTAKARAGLIPAFTRPRATEPVPVDAGQAAEIRKAIAARSLVLLDNDGTLPLASTGLRVVVTGPAADELRIHFGAYTSVSQSEMPLGMRAVMSGQVPGVDPAKFVFTDLFQTRLPGFDPVFEAEAHKIHPEAATIVEALRAHDPKIEFVPLGGFEAERPLDAAAVRDAVSDADLVIAAVGERTGWVGNNTAGEGQSTASPALPGDQEELLTLIAAEGKPLVTVVVSGRPLLLGPAAEASNALLLAPLLGEEAGPAIAAALFGAVNPSGKLPSTFPRSAGQIPIYHGHHHGSGYAHPTGTRHGYGDLPTQGPLYAFGHGLSYTSFALDGDAAYDDGKVLTRIRVRNTGPADGETVVQVYARVEHATVVRPVRQLLQFERVPLTAGESRTLTLEAPLERLHYTLPDGRRGLEAGDVTVLAGFGSDDIRWTTTLTLPTHPHQES</sequence>
<dbReference type="InterPro" id="IPR051915">
    <property type="entry name" value="Cellulose_Degrad_GH3"/>
</dbReference>
<keyword evidence="4" id="KW-1185">Reference proteome</keyword>
<dbReference type="EMBL" id="BAAAUV010000010">
    <property type="protein sequence ID" value="GAA3219765.1"/>
    <property type="molecule type" value="Genomic_DNA"/>
</dbReference>
<dbReference type="Proteomes" id="UP001501237">
    <property type="component" value="Unassembled WGS sequence"/>
</dbReference>
<dbReference type="Gene3D" id="2.60.40.10">
    <property type="entry name" value="Immunoglobulins"/>
    <property type="match status" value="1"/>
</dbReference>
<dbReference type="Pfam" id="PF01915">
    <property type="entry name" value="Glyco_hydro_3_C"/>
    <property type="match status" value="1"/>
</dbReference>
<dbReference type="InterPro" id="IPR036881">
    <property type="entry name" value="Glyco_hydro_3_C_sf"/>
</dbReference>
<dbReference type="InterPro" id="IPR026891">
    <property type="entry name" value="Fn3-like"/>
</dbReference>
<dbReference type="Gene3D" id="3.40.50.1700">
    <property type="entry name" value="Glycoside hydrolase family 3 C-terminal domain"/>
    <property type="match status" value="1"/>
</dbReference>